<accession>A0ABN8TNP7</accession>
<reference evidence="1" key="1">
    <citation type="submission" date="2022-06" db="EMBL/GenBank/DDBJ databases">
        <authorList>
            <person name="Goudenege D."/>
            <person name="Le Roux F."/>
        </authorList>
    </citation>
    <scope>NUCLEOTIDE SEQUENCE</scope>
    <source>
        <strain evidence="1">12-063</strain>
    </source>
</reference>
<proteinExistence type="predicted"/>
<dbReference type="EMBL" id="CALYLK010000129">
    <property type="protein sequence ID" value="CAH8213519.1"/>
    <property type="molecule type" value="Genomic_DNA"/>
</dbReference>
<evidence type="ECO:0000313" key="2">
    <source>
        <dbReference type="Proteomes" id="UP001152658"/>
    </source>
</evidence>
<sequence>MMRVRFPLPAPTILSADIAQSVERTLGKGEVPSSNLGISTSSLSNNFLLIYTSYQ</sequence>
<comment type="caution">
    <text evidence="1">The sequence shown here is derived from an EMBL/GenBank/DDBJ whole genome shotgun (WGS) entry which is preliminary data.</text>
</comment>
<gene>
    <name evidence="1" type="ORF">VAE063_890002</name>
</gene>
<name>A0ABN8TNP7_9VIBR</name>
<keyword evidence="2" id="KW-1185">Reference proteome</keyword>
<protein>
    <submittedName>
        <fullName evidence="1">Uncharacterized protein</fullName>
    </submittedName>
</protein>
<dbReference type="Proteomes" id="UP001152658">
    <property type="component" value="Unassembled WGS sequence"/>
</dbReference>
<evidence type="ECO:0000313" key="1">
    <source>
        <dbReference type="EMBL" id="CAH8213519.1"/>
    </source>
</evidence>
<organism evidence="1 2">
    <name type="scientific">Vibrio aestuarianus</name>
    <dbReference type="NCBI Taxonomy" id="28171"/>
    <lineage>
        <taxon>Bacteria</taxon>
        <taxon>Pseudomonadati</taxon>
        <taxon>Pseudomonadota</taxon>
        <taxon>Gammaproteobacteria</taxon>
        <taxon>Vibrionales</taxon>
        <taxon>Vibrionaceae</taxon>
        <taxon>Vibrio</taxon>
    </lineage>
</organism>